<evidence type="ECO:0000256" key="8">
    <source>
        <dbReference type="SAM" id="MobiDB-lite"/>
    </source>
</evidence>
<dbReference type="SMART" id="SM00322">
    <property type="entry name" value="KH"/>
    <property type="match status" value="1"/>
</dbReference>
<dbReference type="Pfam" id="PF16568">
    <property type="entry name" value="Sam68-YY"/>
    <property type="match status" value="1"/>
</dbReference>
<dbReference type="FunFam" id="3.30.1370.10:FF:000030">
    <property type="entry name" value="KH domain-containing, RNA-binding, signal transduction-associated protein 3 isoformX2"/>
    <property type="match status" value="1"/>
</dbReference>
<dbReference type="InterPro" id="IPR036612">
    <property type="entry name" value="KH_dom_type_1_sf"/>
</dbReference>
<accession>A0A1S3M476</accession>
<keyword evidence="7" id="KW-0175">Coiled coil</keyword>
<evidence type="ECO:0000256" key="1">
    <source>
        <dbReference type="ARBA" id="ARBA00004123"/>
    </source>
</evidence>
<protein>
    <submittedName>
        <fullName evidence="11">KH domain-containing, RNA-binding, signal transduction-associated protein 3 isoform X1</fullName>
    </submittedName>
</protein>
<feature type="region of interest" description="Disordered" evidence="8">
    <location>
        <begin position="182"/>
        <end position="349"/>
    </location>
</feature>
<dbReference type="Bgee" id="ENSSSAG00000009401">
    <property type="expression patterns" value="Expressed in camera-type eye and 6 other cell types or tissues"/>
</dbReference>
<dbReference type="AlphaFoldDB" id="A0A1S3M476"/>
<dbReference type="STRING" id="8030.ENSSSAP00000019286"/>
<dbReference type="Pfam" id="PF16274">
    <property type="entry name" value="Qua1"/>
    <property type="match status" value="1"/>
</dbReference>
<dbReference type="InterPro" id="IPR004087">
    <property type="entry name" value="KH_dom"/>
</dbReference>
<evidence type="ECO:0000256" key="2">
    <source>
        <dbReference type="ARBA" id="ARBA00010174"/>
    </source>
</evidence>
<proteinExistence type="inferred from homology"/>
<evidence type="ECO:0000256" key="7">
    <source>
        <dbReference type="SAM" id="Coils"/>
    </source>
</evidence>
<keyword evidence="3" id="KW-0694">RNA-binding</keyword>
<dbReference type="GeneID" id="106570219"/>
<organism evidence="10 11">
    <name type="scientific">Salmo salar</name>
    <name type="common">Atlantic salmon</name>
    <dbReference type="NCBI Taxonomy" id="8030"/>
    <lineage>
        <taxon>Eukaryota</taxon>
        <taxon>Metazoa</taxon>
        <taxon>Chordata</taxon>
        <taxon>Craniata</taxon>
        <taxon>Vertebrata</taxon>
        <taxon>Euteleostomi</taxon>
        <taxon>Actinopterygii</taxon>
        <taxon>Neopterygii</taxon>
        <taxon>Teleostei</taxon>
        <taxon>Protacanthopterygii</taxon>
        <taxon>Salmoniformes</taxon>
        <taxon>Salmonidae</taxon>
        <taxon>Salmoninae</taxon>
        <taxon>Salmo</taxon>
    </lineage>
</organism>
<gene>
    <name evidence="11" type="primary">LOC106570219</name>
</gene>
<evidence type="ECO:0000256" key="5">
    <source>
        <dbReference type="ARBA" id="ARBA00023163"/>
    </source>
</evidence>
<dbReference type="SUPFAM" id="SSF54791">
    <property type="entry name" value="Eukaryotic type KH-domain (KH-domain type I)"/>
    <property type="match status" value="1"/>
</dbReference>
<dbReference type="GO" id="GO:0005634">
    <property type="term" value="C:nucleus"/>
    <property type="evidence" value="ECO:0007669"/>
    <property type="project" value="UniProtKB-SubCell"/>
</dbReference>
<comment type="similarity">
    <text evidence="2">Belongs to the KHDRBS family.</text>
</comment>
<feature type="compositionally biased region" description="Low complexity" evidence="8">
    <location>
        <begin position="276"/>
        <end position="287"/>
    </location>
</feature>
<keyword evidence="6" id="KW-0539">Nucleus</keyword>
<comment type="subcellular location">
    <subcellularLocation>
        <location evidence="1">Nucleus</location>
    </subcellularLocation>
</comment>
<dbReference type="OMA" id="SYREQPY"/>
<evidence type="ECO:0000256" key="6">
    <source>
        <dbReference type="ARBA" id="ARBA00023242"/>
    </source>
</evidence>
<evidence type="ECO:0000313" key="11">
    <source>
        <dbReference type="RefSeq" id="XP_013997781.1"/>
    </source>
</evidence>
<dbReference type="InterPro" id="IPR045071">
    <property type="entry name" value="BBP-like"/>
</dbReference>
<evidence type="ECO:0000256" key="4">
    <source>
        <dbReference type="ARBA" id="ARBA00023015"/>
    </source>
</evidence>
<dbReference type="Proteomes" id="UP001652741">
    <property type="component" value="Chromosome ssa14"/>
</dbReference>
<dbReference type="OrthoDB" id="6777263at2759"/>
<dbReference type="GO" id="GO:0003729">
    <property type="term" value="F:mRNA binding"/>
    <property type="evidence" value="ECO:0007669"/>
    <property type="project" value="TreeGrafter"/>
</dbReference>
<feature type="compositionally biased region" description="Low complexity" evidence="8">
    <location>
        <begin position="235"/>
        <end position="257"/>
    </location>
</feature>
<dbReference type="PANTHER" id="PTHR11208">
    <property type="entry name" value="RNA-BINDING PROTEIN RELATED"/>
    <property type="match status" value="1"/>
</dbReference>
<dbReference type="GO" id="GO:0000381">
    <property type="term" value="P:regulation of alternative mRNA splicing, via spliceosome"/>
    <property type="evidence" value="ECO:0007669"/>
    <property type="project" value="TreeGrafter"/>
</dbReference>
<dbReference type="Gene3D" id="3.30.1370.10">
    <property type="entry name" value="K Homology domain, type 1"/>
    <property type="match status" value="1"/>
</dbReference>
<keyword evidence="5" id="KW-0804">Transcription</keyword>
<feature type="domain" description="K Homology" evidence="9">
    <location>
        <begin position="58"/>
        <end position="156"/>
    </location>
</feature>
<evidence type="ECO:0000256" key="3">
    <source>
        <dbReference type="ARBA" id="ARBA00022884"/>
    </source>
</evidence>
<name>A0A1S3M476_SALSA</name>
<dbReference type="InterPro" id="IPR032571">
    <property type="entry name" value="Qua1_dom"/>
</dbReference>
<dbReference type="CDD" id="cd22384">
    <property type="entry name" value="KH-I_KHDRBS"/>
    <property type="match status" value="1"/>
</dbReference>
<dbReference type="PANTHER" id="PTHR11208:SF29">
    <property type="entry name" value="KH DOMAIN-CONTAINING, RNA-BINDING, SIGNAL TRANSDUCTION-ASSOCIATED PROTEIN 3"/>
    <property type="match status" value="1"/>
</dbReference>
<dbReference type="Pfam" id="PF22675">
    <property type="entry name" value="KH-I_KHDC4-BBP"/>
    <property type="match status" value="1"/>
</dbReference>
<sequence length="349" mass="39312">MDNEKYLPELIAEKDTLDPTFHHSLRLLDQEIEKLQKDEEKEEKEEEKFIDVVINKNMKLGQKVLIPFKQFPKFNFVGKLLGPRGNSLKRLQEDTLTKMSILGKGSMRDKEKEEELRKSGEAKYQHLNEDLHVLIEVFAPPAEAYNRMGHALEEIKKFLIPDYNDEIRQAQLQELTYLNGGSEDAKVPTVRGKLPTARGRGTPAPGPIRSRGGVPPPHAAVPRGAAPRGAPPSRVPSARGRGVPAPRARGAPPSAGYRPPPPVAQDTYGEYEYDDGYGTAYDDQGYDSYDNSYSNQGQNSDDYYEYGHDNGEESYESYAGQEEWTTNRSKVPAARTTKGVYRETPYSRY</sequence>
<dbReference type="InterPro" id="IPR032335">
    <property type="entry name" value="Sam68-YY"/>
</dbReference>
<evidence type="ECO:0000313" key="10">
    <source>
        <dbReference type="Proteomes" id="UP001652741"/>
    </source>
</evidence>
<dbReference type="InterPro" id="IPR055256">
    <property type="entry name" value="KH_1_KHDC4/BBP-like"/>
</dbReference>
<reference evidence="11" key="1">
    <citation type="submission" date="2025-08" db="UniProtKB">
        <authorList>
            <consortium name="RefSeq"/>
        </authorList>
    </citation>
    <scope>IDENTIFICATION</scope>
</reference>
<dbReference type="KEGG" id="sasa:106570219"/>
<dbReference type="RefSeq" id="XP_013997781.1">
    <property type="nucleotide sequence ID" value="XM_014142306.2"/>
</dbReference>
<keyword evidence="4" id="KW-0805">Transcription regulation</keyword>
<feature type="coiled-coil region" evidence="7">
    <location>
        <begin position="25"/>
        <end position="52"/>
    </location>
</feature>
<dbReference type="PaxDb" id="8030-ENSSSAP00000019286"/>
<evidence type="ECO:0000259" key="9">
    <source>
        <dbReference type="SMART" id="SM00322"/>
    </source>
</evidence>
<feature type="compositionally biased region" description="Polar residues" evidence="8">
    <location>
        <begin position="289"/>
        <end position="301"/>
    </location>
</feature>
<keyword evidence="10" id="KW-1185">Reference proteome</keyword>